<evidence type="ECO:0000256" key="19">
    <source>
        <dbReference type="SAM" id="SignalP"/>
    </source>
</evidence>
<evidence type="ECO:0000256" key="16">
    <source>
        <dbReference type="ARBA" id="ARBA00031028"/>
    </source>
</evidence>
<keyword evidence="10" id="KW-0249">Electron transport</keyword>
<feature type="signal peptide" evidence="19">
    <location>
        <begin position="1"/>
        <end position="19"/>
    </location>
</feature>
<keyword evidence="9" id="KW-1278">Translocase</keyword>
<organism evidence="21">
    <name type="scientific">Arcuatula senhousia</name>
    <name type="common">Asian date mussel</name>
    <name type="synonym">Musculista senhousia</name>
    <dbReference type="NCBI Taxonomy" id="1954227"/>
    <lineage>
        <taxon>Eukaryota</taxon>
        <taxon>Metazoa</taxon>
        <taxon>Spiralia</taxon>
        <taxon>Lophotrochozoa</taxon>
        <taxon>Mollusca</taxon>
        <taxon>Bivalvia</taxon>
        <taxon>Autobranchia</taxon>
        <taxon>Pteriomorphia</taxon>
        <taxon>Mytilida</taxon>
        <taxon>Mytiloidea</taxon>
        <taxon>Mytilidae</taxon>
        <taxon>Arcuatulinae</taxon>
        <taxon>Arcuatula</taxon>
    </lineage>
</organism>
<keyword evidence="19" id="KW-0732">Signal</keyword>
<dbReference type="GO" id="GO:0006120">
    <property type="term" value="P:mitochondrial electron transport, NADH to ubiquinone"/>
    <property type="evidence" value="ECO:0007669"/>
    <property type="project" value="TreeGrafter"/>
</dbReference>
<feature type="transmembrane region" description="Helical" evidence="18">
    <location>
        <begin position="88"/>
        <end position="109"/>
    </location>
</feature>
<evidence type="ECO:0000256" key="11">
    <source>
        <dbReference type="ARBA" id="ARBA00022989"/>
    </source>
</evidence>
<feature type="transmembrane region" description="Helical" evidence="18">
    <location>
        <begin position="59"/>
        <end position="82"/>
    </location>
</feature>
<keyword evidence="11 18" id="KW-1133">Transmembrane helix</keyword>
<geneLocation type="mitochondrion" evidence="21"/>
<evidence type="ECO:0000256" key="10">
    <source>
        <dbReference type="ARBA" id="ARBA00022982"/>
    </source>
</evidence>
<keyword evidence="5" id="KW-0813">Transport</keyword>
<evidence type="ECO:0000256" key="4">
    <source>
        <dbReference type="ARBA" id="ARBA00021008"/>
    </source>
</evidence>
<evidence type="ECO:0000256" key="18">
    <source>
        <dbReference type="SAM" id="Phobius"/>
    </source>
</evidence>
<dbReference type="AlphaFoldDB" id="E2DHV6"/>
<keyword evidence="8" id="KW-0999">Mitochondrion inner membrane</keyword>
<feature type="transmembrane region" description="Helical" evidence="18">
    <location>
        <begin position="29"/>
        <end position="47"/>
    </location>
</feature>
<dbReference type="PANTHER" id="PTHR46552:SF1">
    <property type="entry name" value="NADH-UBIQUINONE OXIDOREDUCTASE CHAIN 2"/>
    <property type="match status" value="1"/>
</dbReference>
<dbReference type="GO" id="GO:0008137">
    <property type="term" value="F:NADH dehydrogenase (ubiquinone) activity"/>
    <property type="evidence" value="ECO:0007669"/>
    <property type="project" value="UniProtKB-EC"/>
</dbReference>
<keyword evidence="7 18" id="KW-0812">Transmembrane</keyword>
<protein>
    <recommendedName>
        <fullName evidence="4">NADH-ubiquinone oxidoreductase chain 2</fullName>
        <ecNumber evidence="3">7.1.1.2</ecNumber>
    </recommendedName>
    <alternativeName>
        <fullName evidence="16">NADH dehydrogenase subunit 2</fullName>
    </alternativeName>
</protein>
<dbReference type="Pfam" id="PF00361">
    <property type="entry name" value="Proton_antipo_M"/>
    <property type="match status" value="1"/>
</dbReference>
<feature type="transmembrane region" description="Helical" evidence="18">
    <location>
        <begin position="222"/>
        <end position="243"/>
    </location>
</feature>
<evidence type="ECO:0000256" key="17">
    <source>
        <dbReference type="ARBA" id="ARBA00049551"/>
    </source>
</evidence>
<keyword evidence="14 21" id="KW-0496">Mitochondrion</keyword>
<feature type="transmembrane region" description="Helical" evidence="18">
    <location>
        <begin position="291"/>
        <end position="313"/>
    </location>
</feature>
<evidence type="ECO:0000256" key="9">
    <source>
        <dbReference type="ARBA" id="ARBA00022967"/>
    </source>
</evidence>
<keyword evidence="13" id="KW-0830">Ubiquinone</keyword>
<comment type="similarity">
    <text evidence="2">Belongs to the complex I subunit 2 family.</text>
</comment>
<feature type="chain" id="PRO_5003158804" description="NADH-ubiquinone oxidoreductase chain 2" evidence="19">
    <location>
        <begin position="20"/>
        <end position="314"/>
    </location>
</feature>
<sequence>MLVVMFSPLMLFCSCLVVGGSLLSISSSTWSGVWVGMELNLFSFLILMNGGSFFDLEPLIKYFVVQSLGSVVFIFSVVYVSFFLETWMMILLVLGLFLKIGIFPFHSWVPSVVVKSRWIVGGLVLTWQKLAPLVFLMLISSSVVFISVLFMVVIGGAGGLNQSSVRGMASYSSFVHMSWMMVGLLYSFFVFLFYFFIYSMSLFLFFLGCSNSGKSSLGSQSFSLLGLIGVLMMMGVPPFLGFLSKLLVMLSSPTFALVVCLLGSVVSLKFYTSFFYSMFLNSGLYGIEKELSVVSLSLVLNVLGLFLIVVVLFL</sequence>
<gene>
    <name evidence="21" type="primary">ND2</name>
</gene>
<proteinExistence type="inferred from homology"/>
<evidence type="ECO:0000256" key="2">
    <source>
        <dbReference type="ARBA" id="ARBA00007012"/>
    </source>
</evidence>
<dbReference type="InterPro" id="IPR001750">
    <property type="entry name" value="ND/Mrp_TM"/>
</dbReference>
<comment type="subcellular location">
    <subcellularLocation>
        <location evidence="1">Mitochondrion inner membrane</location>
        <topology evidence="1">Multi-pass membrane protein</topology>
    </subcellularLocation>
</comment>
<dbReference type="PANTHER" id="PTHR46552">
    <property type="entry name" value="NADH-UBIQUINONE OXIDOREDUCTASE CHAIN 2"/>
    <property type="match status" value="1"/>
</dbReference>
<evidence type="ECO:0000256" key="6">
    <source>
        <dbReference type="ARBA" id="ARBA00022660"/>
    </source>
</evidence>
<evidence type="ECO:0000256" key="8">
    <source>
        <dbReference type="ARBA" id="ARBA00022792"/>
    </source>
</evidence>
<feature type="domain" description="NADH:quinone oxidoreductase/Mrp antiporter transmembrane" evidence="20">
    <location>
        <begin position="85"/>
        <end position="263"/>
    </location>
</feature>
<evidence type="ECO:0000256" key="7">
    <source>
        <dbReference type="ARBA" id="ARBA00022692"/>
    </source>
</evidence>
<accession>E2DHV6</accession>
<evidence type="ECO:0000256" key="14">
    <source>
        <dbReference type="ARBA" id="ARBA00023128"/>
    </source>
</evidence>
<name>E2DHV6_ARCSE</name>
<feature type="transmembrane region" description="Helical" evidence="18">
    <location>
        <begin position="255"/>
        <end position="279"/>
    </location>
</feature>
<keyword evidence="15 18" id="KW-0472">Membrane</keyword>
<evidence type="ECO:0000256" key="15">
    <source>
        <dbReference type="ARBA" id="ARBA00023136"/>
    </source>
</evidence>
<feature type="transmembrane region" description="Helical" evidence="18">
    <location>
        <begin position="130"/>
        <end position="157"/>
    </location>
</feature>
<reference evidence="21" key="1">
    <citation type="journal article" date="2011" name="BMC Genomics">
        <title>Mitochondrial genomes and Doubly Uniparental Inheritance: new insights from Musculista senhousia sex-linked mitochondrial DNAs (Bivalvia Mytilidae).</title>
        <authorList>
            <person name="Passamonti M."/>
            <person name="Ricci A."/>
            <person name="Milani L."/>
            <person name="Ghiselli F."/>
        </authorList>
    </citation>
    <scope>NUCLEOTIDE SEQUENCE</scope>
</reference>
<feature type="transmembrane region" description="Helical" evidence="18">
    <location>
        <begin position="177"/>
        <end position="210"/>
    </location>
</feature>
<evidence type="ECO:0000313" key="21">
    <source>
        <dbReference type="EMBL" id="ACY00217.1"/>
    </source>
</evidence>
<dbReference type="EC" id="7.1.1.2" evidence="3"/>
<dbReference type="EMBL" id="GU001953">
    <property type="protein sequence ID" value="ACY00217.1"/>
    <property type="molecule type" value="Genomic_DNA"/>
</dbReference>
<keyword evidence="12" id="KW-0520">NAD</keyword>
<dbReference type="InterPro" id="IPR050175">
    <property type="entry name" value="Complex_I_Subunit_2"/>
</dbReference>
<evidence type="ECO:0000259" key="20">
    <source>
        <dbReference type="Pfam" id="PF00361"/>
    </source>
</evidence>
<comment type="catalytic activity">
    <reaction evidence="17">
        <text>a ubiquinone + NADH + 5 H(+)(in) = a ubiquinol + NAD(+) + 4 H(+)(out)</text>
        <dbReference type="Rhea" id="RHEA:29091"/>
        <dbReference type="Rhea" id="RHEA-COMP:9565"/>
        <dbReference type="Rhea" id="RHEA-COMP:9566"/>
        <dbReference type="ChEBI" id="CHEBI:15378"/>
        <dbReference type="ChEBI" id="CHEBI:16389"/>
        <dbReference type="ChEBI" id="CHEBI:17976"/>
        <dbReference type="ChEBI" id="CHEBI:57540"/>
        <dbReference type="ChEBI" id="CHEBI:57945"/>
        <dbReference type="EC" id="7.1.1.2"/>
    </reaction>
</comment>
<evidence type="ECO:0000256" key="5">
    <source>
        <dbReference type="ARBA" id="ARBA00022448"/>
    </source>
</evidence>
<evidence type="ECO:0000256" key="12">
    <source>
        <dbReference type="ARBA" id="ARBA00023027"/>
    </source>
</evidence>
<evidence type="ECO:0000256" key="3">
    <source>
        <dbReference type="ARBA" id="ARBA00012944"/>
    </source>
</evidence>
<evidence type="ECO:0000256" key="1">
    <source>
        <dbReference type="ARBA" id="ARBA00004448"/>
    </source>
</evidence>
<dbReference type="GO" id="GO:0005743">
    <property type="term" value="C:mitochondrial inner membrane"/>
    <property type="evidence" value="ECO:0007669"/>
    <property type="project" value="UniProtKB-SubCell"/>
</dbReference>
<evidence type="ECO:0000256" key="13">
    <source>
        <dbReference type="ARBA" id="ARBA00023075"/>
    </source>
</evidence>
<keyword evidence="6" id="KW-0679">Respiratory chain</keyword>